<reference evidence="2" key="1">
    <citation type="journal article" date="2023" name="G3 (Bethesda)">
        <title>A reference genome for the long-term kleptoplast-retaining sea slug Elysia crispata morphotype clarki.</title>
        <authorList>
            <person name="Eastman K.E."/>
            <person name="Pendleton A.L."/>
            <person name="Shaikh M.A."/>
            <person name="Suttiyut T."/>
            <person name="Ogas R."/>
            <person name="Tomko P."/>
            <person name="Gavelis G."/>
            <person name="Widhalm J.R."/>
            <person name="Wisecaver J.H."/>
        </authorList>
    </citation>
    <scope>NUCLEOTIDE SEQUENCE</scope>
    <source>
        <strain evidence="2">ECLA1</strain>
    </source>
</reference>
<evidence type="ECO:0000313" key="2">
    <source>
        <dbReference type="EMBL" id="KAK3768803.1"/>
    </source>
</evidence>
<dbReference type="EMBL" id="JAWDGP010004017">
    <property type="protein sequence ID" value="KAK3768803.1"/>
    <property type="molecule type" value="Genomic_DNA"/>
</dbReference>
<dbReference type="Proteomes" id="UP001283361">
    <property type="component" value="Unassembled WGS sequence"/>
</dbReference>
<proteinExistence type="predicted"/>
<feature type="region of interest" description="Disordered" evidence="1">
    <location>
        <begin position="417"/>
        <end position="457"/>
    </location>
</feature>
<organism evidence="2 3">
    <name type="scientific">Elysia crispata</name>
    <name type="common">lettuce slug</name>
    <dbReference type="NCBI Taxonomy" id="231223"/>
    <lineage>
        <taxon>Eukaryota</taxon>
        <taxon>Metazoa</taxon>
        <taxon>Spiralia</taxon>
        <taxon>Lophotrochozoa</taxon>
        <taxon>Mollusca</taxon>
        <taxon>Gastropoda</taxon>
        <taxon>Heterobranchia</taxon>
        <taxon>Euthyneura</taxon>
        <taxon>Panpulmonata</taxon>
        <taxon>Sacoglossa</taxon>
        <taxon>Placobranchoidea</taxon>
        <taxon>Plakobranchidae</taxon>
        <taxon>Elysia</taxon>
    </lineage>
</organism>
<gene>
    <name evidence="2" type="ORF">RRG08_061262</name>
</gene>
<keyword evidence="3" id="KW-1185">Reference proteome</keyword>
<name>A0AAE0ZG23_9GAST</name>
<dbReference type="AlphaFoldDB" id="A0AAE0ZG23"/>
<evidence type="ECO:0000313" key="3">
    <source>
        <dbReference type="Proteomes" id="UP001283361"/>
    </source>
</evidence>
<feature type="compositionally biased region" description="Polar residues" evidence="1">
    <location>
        <begin position="440"/>
        <end position="457"/>
    </location>
</feature>
<dbReference type="SUPFAM" id="SSF47473">
    <property type="entry name" value="EF-hand"/>
    <property type="match status" value="1"/>
</dbReference>
<evidence type="ECO:0000256" key="1">
    <source>
        <dbReference type="SAM" id="MobiDB-lite"/>
    </source>
</evidence>
<comment type="caution">
    <text evidence="2">The sequence shown here is derived from an EMBL/GenBank/DDBJ whole genome shotgun (WGS) entry which is preliminary data.</text>
</comment>
<sequence length="495" mass="56851">MELFQSAASPDESTMEETKVVSLMKRINTTITTSVICQKLKELEIKRVDGKRGRLSSEEFIALFKEISTRPEIYFLLVRYASNADYMSTDDLLLFLEAEQGVRLALFFLLGYPQPQHFVSSTLKDAQFLACRLLKPPACDLTRQNLPGILAKDFYPNERSFRYRCIKIERQQVSLKSLKPISECCARDAAKARPLSGAVWRFLWVEHGDKKGRETSRGRVQTPEPCDWFRFPHITSTDARAVRLVSIPTHHEYRRPSRATGFDSHTSRVQTPEPCDWFRFPHITSTDARAVRLVSIPTHHEYGRPSRATVFDSHTSRVQTPEPCDWFRFPHITSTDARAVWFRFPHITSTDARAVRLVSIPTHHEYRRPSRVVSIPTHHEYRRPSRVVSIPTHHEYRCPSRATGFDSHTSRVQTPEPCGFDSHTSRVQTPEPCGFDSHTSRVQTPEPSGFDSHTSRVQTPEPCDWFRFPHIRGSVEVTAVAGLCVRCVYWAVITD</sequence>
<accession>A0AAE0ZG23</accession>
<dbReference type="InterPro" id="IPR011992">
    <property type="entry name" value="EF-hand-dom_pair"/>
</dbReference>
<dbReference type="Gene3D" id="1.10.238.10">
    <property type="entry name" value="EF-hand"/>
    <property type="match status" value="1"/>
</dbReference>
<protein>
    <submittedName>
        <fullName evidence="2">Uncharacterized protein</fullName>
    </submittedName>
</protein>